<dbReference type="PRINTS" id="PR01415">
    <property type="entry name" value="ANKYRIN"/>
</dbReference>
<dbReference type="PROSITE" id="PS50297">
    <property type="entry name" value="ANK_REP_REGION"/>
    <property type="match status" value="4"/>
</dbReference>
<dbReference type="Pfam" id="PF12796">
    <property type="entry name" value="Ank_2"/>
    <property type="match status" value="1"/>
</dbReference>
<proteinExistence type="predicted"/>
<feature type="repeat" description="ANK" evidence="3">
    <location>
        <begin position="486"/>
        <end position="518"/>
    </location>
</feature>
<dbReference type="InterPro" id="IPR002110">
    <property type="entry name" value="Ankyrin_rpt"/>
</dbReference>
<comment type="caution">
    <text evidence="4">The sequence shown here is derived from an EMBL/GenBank/DDBJ whole genome shotgun (WGS) entry which is preliminary data.</text>
</comment>
<feature type="non-terminal residue" evidence="4">
    <location>
        <position position="574"/>
    </location>
</feature>
<feature type="repeat" description="ANK" evidence="3">
    <location>
        <begin position="89"/>
        <end position="122"/>
    </location>
</feature>
<dbReference type="AlphaFoldDB" id="A0AAD3E2B9"/>
<evidence type="ECO:0000256" key="2">
    <source>
        <dbReference type="ARBA" id="ARBA00023043"/>
    </source>
</evidence>
<dbReference type="EMBL" id="BMAR01000047">
    <property type="protein sequence ID" value="GFR51207.1"/>
    <property type="molecule type" value="Genomic_DNA"/>
</dbReference>
<feature type="repeat" description="ANK" evidence="3">
    <location>
        <begin position="123"/>
        <end position="155"/>
    </location>
</feature>
<gene>
    <name evidence="4" type="ORF">Agub_g13556</name>
</gene>
<dbReference type="PANTHER" id="PTHR24180:SF45">
    <property type="entry name" value="POLY [ADP-RIBOSE] POLYMERASE TANKYRASE"/>
    <property type="match status" value="1"/>
</dbReference>
<dbReference type="PROSITE" id="PS50088">
    <property type="entry name" value="ANK_REPEAT"/>
    <property type="match status" value="5"/>
</dbReference>
<evidence type="ECO:0000256" key="1">
    <source>
        <dbReference type="ARBA" id="ARBA00022737"/>
    </source>
</evidence>
<feature type="repeat" description="ANK" evidence="3">
    <location>
        <begin position="56"/>
        <end position="88"/>
    </location>
</feature>
<dbReference type="InterPro" id="IPR051637">
    <property type="entry name" value="Ank_repeat_dom-contain_49"/>
</dbReference>
<organism evidence="4 5">
    <name type="scientific">Astrephomene gubernaculifera</name>
    <dbReference type="NCBI Taxonomy" id="47775"/>
    <lineage>
        <taxon>Eukaryota</taxon>
        <taxon>Viridiplantae</taxon>
        <taxon>Chlorophyta</taxon>
        <taxon>core chlorophytes</taxon>
        <taxon>Chlorophyceae</taxon>
        <taxon>CS clade</taxon>
        <taxon>Chlamydomonadales</taxon>
        <taxon>Astrephomenaceae</taxon>
        <taxon>Astrephomene</taxon>
    </lineage>
</organism>
<evidence type="ECO:0000313" key="5">
    <source>
        <dbReference type="Proteomes" id="UP001054857"/>
    </source>
</evidence>
<dbReference type="SMART" id="SM00248">
    <property type="entry name" value="ANK"/>
    <property type="match status" value="7"/>
</dbReference>
<evidence type="ECO:0000256" key="3">
    <source>
        <dbReference type="PROSITE-ProRule" id="PRU00023"/>
    </source>
</evidence>
<sequence>LTEHNTHSSISIARDAMPLVDLVKEIQAKKLKAVQERLKREKASQKYVPDAKKPGIFHSLLHVAVKAGDPAIVEALLAAAADVNAVDNEDSTALHWAARGDGAPKIAELLLKKKTKVDAVNKAGLTPLHVAVAAGAMEVVNLLLKAGAPADICPATSTTAAGSTPLQVAVRRCCEGALSGEQLAQLAARLAAAGAKMGGKDNEGHTPLSRLLSGGRVAEALALLAALPAEAEVDCGANEKDPSGRTPLLVAVAALGAGAAGAAGAAAAGDGASAPSEVTLQQQQEQRRQLVRALVARGASADAQDPASGDTPLHLAARRADLDLVSELLPASKLPYTRNNAGATAAEVALLPTGTSSSSPSGGASAAVAEAVVEAGGDPGEAGVRLMKVAMERKVDGLASKLLPHLSPAALSSLALDLKGLMAAGLGKTAAAYLLRQQPQQAAGGALDGAGGTLLHRLAEEGAQYEALLALLSRCPGLSPNAANAEGDTPLHVAARAGHVEVCRALVAGGADVLKRNNKNRTPRSQLKLPEATREYLGEAEEAAKAAKEAKKSELWDDKMKATQTESAFGLRVM</sequence>
<accession>A0AAD3E2B9</accession>
<evidence type="ECO:0000313" key="4">
    <source>
        <dbReference type="EMBL" id="GFR51207.1"/>
    </source>
</evidence>
<keyword evidence="1" id="KW-0677">Repeat</keyword>
<dbReference type="Pfam" id="PF00023">
    <property type="entry name" value="Ank"/>
    <property type="match status" value="1"/>
</dbReference>
<keyword evidence="2 3" id="KW-0040">ANK repeat</keyword>
<dbReference type="Pfam" id="PF13637">
    <property type="entry name" value="Ank_4"/>
    <property type="match status" value="1"/>
</dbReference>
<name>A0AAD3E2B9_9CHLO</name>
<dbReference type="PANTHER" id="PTHR24180">
    <property type="entry name" value="CYCLIN-DEPENDENT KINASE INHIBITOR 2C-RELATED"/>
    <property type="match status" value="1"/>
</dbReference>
<dbReference type="Proteomes" id="UP001054857">
    <property type="component" value="Unassembled WGS sequence"/>
</dbReference>
<dbReference type="SUPFAM" id="SSF48403">
    <property type="entry name" value="Ankyrin repeat"/>
    <property type="match status" value="2"/>
</dbReference>
<protein>
    <submittedName>
        <fullName evidence="4">Uncharacterized protein</fullName>
    </submittedName>
</protein>
<dbReference type="InterPro" id="IPR036770">
    <property type="entry name" value="Ankyrin_rpt-contain_sf"/>
</dbReference>
<keyword evidence="5" id="KW-1185">Reference proteome</keyword>
<reference evidence="4 5" key="1">
    <citation type="journal article" date="2021" name="Sci. Rep.">
        <title>Genome sequencing of the multicellular alga Astrephomene provides insights into convergent evolution of germ-soma differentiation.</title>
        <authorList>
            <person name="Yamashita S."/>
            <person name="Yamamoto K."/>
            <person name="Matsuzaki R."/>
            <person name="Suzuki S."/>
            <person name="Yamaguchi H."/>
            <person name="Hirooka S."/>
            <person name="Minakuchi Y."/>
            <person name="Miyagishima S."/>
            <person name="Kawachi M."/>
            <person name="Toyoda A."/>
            <person name="Nozaki H."/>
        </authorList>
    </citation>
    <scope>NUCLEOTIDE SEQUENCE [LARGE SCALE GENOMIC DNA]</scope>
    <source>
        <strain evidence="4 5">NIES-4017</strain>
    </source>
</reference>
<dbReference type="Gene3D" id="1.25.40.20">
    <property type="entry name" value="Ankyrin repeat-containing domain"/>
    <property type="match status" value="4"/>
</dbReference>
<feature type="repeat" description="ANK" evidence="3">
    <location>
        <begin position="308"/>
        <end position="340"/>
    </location>
</feature>